<keyword evidence="1" id="KW-0479">Metal-binding</keyword>
<dbReference type="GO" id="GO:0036297">
    <property type="term" value="P:interstrand cross-link repair"/>
    <property type="evidence" value="ECO:0007669"/>
    <property type="project" value="InterPro"/>
</dbReference>
<dbReference type="SUPFAM" id="SSF101898">
    <property type="entry name" value="NHL repeat"/>
    <property type="match status" value="1"/>
</dbReference>
<dbReference type="PANTHER" id="PTHR16047">
    <property type="entry name" value="RFWD3 PROTEIN"/>
    <property type="match status" value="1"/>
</dbReference>
<dbReference type="AlphaFoldDB" id="J8ZRY5"/>
<dbReference type="InterPro" id="IPR001841">
    <property type="entry name" value="Znf_RING"/>
</dbReference>
<dbReference type="GO" id="GO:0008270">
    <property type="term" value="F:zinc ion binding"/>
    <property type="evidence" value="ECO:0007669"/>
    <property type="project" value="UniProtKB-KW"/>
</dbReference>
<keyword evidence="5" id="KW-1185">Reference proteome</keyword>
<evidence type="ECO:0000313" key="5">
    <source>
        <dbReference type="Proteomes" id="UP000003163"/>
    </source>
</evidence>
<dbReference type="PANTHER" id="PTHR16047:SF7">
    <property type="entry name" value="E3 UBIQUITIN-PROTEIN LIGASE RFWD3"/>
    <property type="match status" value="1"/>
</dbReference>
<reference evidence="4 5" key="1">
    <citation type="submission" date="2011-08" db="EMBL/GenBank/DDBJ databases">
        <authorList>
            <person name="Liu Z.J."/>
            <person name="Shi F.L."/>
            <person name="Lu J.Q."/>
            <person name="Li M."/>
            <person name="Wang Z.L."/>
        </authorList>
    </citation>
    <scope>NUCLEOTIDE SEQUENCE [LARGE SCALE GENOMIC DNA]</scope>
    <source>
        <strain evidence="4 5">USNM 41457</strain>
    </source>
</reference>
<reference evidence="5" key="2">
    <citation type="submission" date="2015-07" db="EMBL/GenBank/DDBJ databases">
        <title>Contrasting host-pathogen interactions and genome evolution in two generalist and specialist microsporidian pathogens of mosquitoes.</title>
        <authorList>
            <consortium name="The Broad Institute Genomics Platform"/>
            <consortium name="The Broad Institute Genome Sequencing Center for Infectious Disease"/>
            <person name="Cuomo C.A."/>
            <person name="Sanscrainte N.D."/>
            <person name="Goldberg J.M."/>
            <person name="Heiman D."/>
            <person name="Young S."/>
            <person name="Zeng Q."/>
            <person name="Becnel J.J."/>
            <person name="Birren B.W."/>
        </authorList>
    </citation>
    <scope>NUCLEOTIDE SEQUENCE [LARGE SCALE GENOMIC DNA]</scope>
    <source>
        <strain evidence="5">USNM 41457</strain>
    </source>
</reference>
<keyword evidence="2" id="KW-0175">Coiled coil</keyword>
<accession>J8ZRY5</accession>
<dbReference type="Proteomes" id="UP000003163">
    <property type="component" value="Unassembled WGS sequence"/>
</dbReference>
<dbReference type="HOGENOM" id="CLU_432128_0_0_1"/>
<dbReference type="SUPFAM" id="SSF57850">
    <property type="entry name" value="RING/U-box"/>
    <property type="match status" value="1"/>
</dbReference>
<feature type="domain" description="RING-type" evidence="3">
    <location>
        <begin position="7"/>
        <end position="51"/>
    </location>
</feature>
<evidence type="ECO:0000313" key="4">
    <source>
        <dbReference type="EMBL" id="EJW02463.1"/>
    </source>
</evidence>
<dbReference type="InterPro" id="IPR013083">
    <property type="entry name" value="Znf_RING/FYVE/PHD"/>
</dbReference>
<dbReference type="EMBL" id="AFBI03000070">
    <property type="protein sequence ID" value="EJW02463.1"/>
    <property type="molecule type" value="Genomic_DNA"/>
</dbReference>
<dbReference type="SMART" id="SM00184">
    <property type="entry name" value="RING"/>
    <property type="match status" value="1"/>
</dbReference>
<evidence type="ECO:0000256" key="1">
    <source>
        <dbReference type="PROSITE-ProRule" id="PRU00175"/>
    </source>
</evidence>
<dbReference type="GO" id="GO:0016567">
    <property type="term" value="P:protein ubiquitination"/>
    <property type="evidence" value="ECO:0007669"/>
    <property type="project" value="InterPro"/>
</dbReference>
<dbReference type="STRING" id="1003232.J8ZRY5"/>
<sequence>MRDPDTCPICLLEYTSDEVHKPSCLKCGHIFGHKCLIRWFREGRRSFCPTCAKPCKKADIRVIYDVSFRTTDSKKEKELIENFLNEHKKNEDLILENANLRETIQHLNSEIHKLEMIIHSLKVKNEYSQSLACKNVYSRFHFSKRLRSINRNSKVAFDRANNAIFITSRDSKTIGYKKVGYQCDSFEYFPLFDRKCCSFFATDIQISPHNDGLLLIAYSNIAKLLNPATGNILIDINIENNIRTMCFDHLNRNIIYFGDERGYLVIYDLRKLNSTQKLFIDKGIHSIAKIDCYLFAGCAKTWYKINTKIQPLIPELMDIEKNLKCVNLMSGNDKLLVTFRDNGYKTLHFVYTSHNDGIDKNCESFVDDKIIDDSNSSEIGGIKRFIKHKSKSIHKSNVKNYQHINSSLNNNETNNEENKMKKESINHENIMNNETYDINKTSRDVVITEKNDNIAEISNQQNLRNSLESQTAINTTYFSKKTGNSYNFSVITNKKIDNLSDENTLTYVSKKLNIDNENKKNLFQKTTENQDENKNATPKKSTIPIQEKNTDLHTHLENYILLSRCYQFGRKNDKIVGNYIYICNEQGNKIEVYSLDGFRNIDNYKFRDRIVDFVVDNKRMYVVSENYINVLET</sequence>
<dbReference type="PROSITE" id="PS50089">
    <property type="entry name" value="ZF_RING_2"/>
    <property type="match status" value="1"/>
</dbReference>
<keyword evidence="1" id="KW-0863">Zinc-finger</keyword>
<organism evidence="4 5">
    <name type="scientific">Edhazardia aedis (strain USNM 41457)</name>
    <name type="common">Microsporidian parasite</name>
    <dbReference type="NCBI Taxonomy" id="1003232"/>
    <lineage>
        <taxon>Eukaryota</taxon>
        <taxon>Fungi</taxon>
        <taxon>Fungi incertae sedis</taxon>
        <taxon>Microsporidia</taxon>
        <taxon>Edhazardia</taxon>
    </lineage>
</organism>
<dbReference type="Gene3D" id="3.30.40.10">
    <property type="entry name" value="Zinc/RING finger domain, C3HC4 (zinc finger)"/>
    <property type="match status" value="1"/>
</dbReference>
<dbReference type="GO" id="GO:0004842">
    <property type="term" value="F:ubiquitin-protein transferase activity"/>
    <property type="evidence" value="ECO:0007669"/>
    <property type="project" value="InterPro"/>
</dbReference>
<feature type="coiled-coil region" evidence="2">
    <location>
        <begin position="90"/>
        <end position="124"/>
    </location>
</feature>
<evidence type="ECO:0000256" key="2">
    <source>
        <dbReference type="SAM" id="Coils"/>
    </source>
</evidence>
<dbReference type="Pfam" id="PF13639">
    <property type="entry name" value="zf-RING_2"/>
    <property type="match status" value="1"/>
</dbReference>
<dbReference type="GO" id="GO:0005634">
    <property type="term" value="C:nucleus"/>
    <property type="evidence" value="ECO:0007669"/>
    <property type="project" value="InterPro"/>
</dbReference>
<evidence type="ECO:0000259" key="3">
    <source>
        <dbReference type="PROSITE" id="PS50089"/>
    </source>
</evidence>
<dbReference type="InterPro" id="IPR037381">
    <property type="entry name" value="RFWD3"/>
</dbReference>
<dbReference type="VEuPathDB" id="MicrosporidiaDB:EDEG_03136"/>
<gene>
    <name evidence="4" type="ORF">EDEG_03136</name>
</gene>
<comment type="caution">
    <text evidence="4">The sequence shown here is derived from an EMBL/GenBank/DDBJ whole genome shotgun (WGS) entry which is preliminary data.</text>
</comment>
<protein>
    <recommendedName>
        <fullName evidence="3">RING-type domain-containing protein</fullName>
    </recommendedName>
</protein>
<name>J8ZRY5_EDHAE</name>
<proteinExistence type="predicted"/>
<keyword evidence="1" id="KW-0862">Zinc</keyword>
<dbReference type="InParanoid" id="J8ZRY5"/>
<dbReference type="OrthoDB" id="8062037at2759"/>